<name>A0A9P8T1P4_9ASCO</name>
<reference evidence="1" key="1">
    <citation type="journal article" date="2021" name="Open Biol.">
        <title>Shared evolutionary footprints suggest mitochondrial oxidative damage underlies multiple complex I losses in fungi.</title>
        <authorList>
            <person name="Schikora-Tamarit M.A."/>
            <person name="Marcet-Houben M."/>
            <person name="Nosek J."/>
            <person name="Gabaldon T."/>
        </authorList>
    </citation>
    <scope>NUCLEOTIDE SEQUENCE</scope>
    <source>
        <strain evidence="1">CBS6075</strain>
    </source>
</reference>
<keyword evidence="2" id="KW-1185">Reference proteome</keyword>
<protein>
    <submittedName>
        <fullName evidence="1">Uncharacterized protein</fullName>
    </submittedName>
</protein>
<organism evidence="1 2">
    <name type="scientific">Ogataea philodendri</name>
    <dbReference type="NCBI Taxonomy" id="1378263"/>
    <lineage>
        <taxon>Eukaryota</taxon>
        <taxon>Fungi</taxon>
        <taxon>Dikarya</taxon>
        <taxon>Ascomycota</taxon>
        <taxon>Saccharomycotina</taxon>
        <taxon>Pichiomycetes</taxon>
        <taxon>Pichiales</taxon>
        <taxon>Pichiaceae</taxon>
        <taxon>Ogataea</taxon>
    </lineage>
</organism>
<reference evidence="1" key="2">
    <citation type="submission" date="2021-01" db="EMBL/GenBank/DDBJ databases">
        <authorList>
            <person name="Schikora-Tamarit M.A."/>
        </authorList>
    </citation>
    <scope>NUCLEOTIDE SEQUENCE</scope>
    <source>
        <strain evidence="1">CBS6075</strain>
    </source>
</reference>
<dbReference type="AlphaFoldDB" id="A0A9P8T1P4"/>
<dbReference type="Proteomes" id="UP000769157">
    <property type="component" value="Unassembled WGS sequence"/>
</dbReference>
<sequence length="558" mass="61172">MATWPMSSCSASSSIGYLHSMLNPTFLGTFLNSSTSVTNDDAIDEPLEFPLYCFSFHVLVSFILSFPTENSSESDSAGVPDVESNDEDLPRPFFWTSNSTYDAPKDEAAMNDSTVFSPSCNDLRSLLFIPFPLWPMTREDTNDFQYVSVRSRVIFSCVNGVISITSNLMVPRTSNVSLSRIGKLMELDNDRRFGPTLVYADLNRAAARPRIFFSLFSSPDWYVGTMSKKMTVSNGSLSTHLKLIRSLAPPWLSSRGRSRRTDGWSSPLALITIERAVSSSVLCAFDSGTRFRSIAELLSLISVVPKVIKISDSLGFKSWVSNLALCLINNSATSLNPSAAATKIGVQPNVASPISVFAPLFSKKSTDLPRFSFEAIYSDVSLVSGSVWSTLTPLQLRSNSKISGESNLVAISSSSGHVRATSLETASTKTAVVFGCVPKIDRCNGVSISESPQAFLSSIETASLYSFHFFKNSIMMAVTSRKPSDDEDELTRFMSIVEIDEAAEELRFFDTWFTAFSLYKSNGIGVSLASLEGSSLFRYKLIWLRLRTISASLENGNG</sequence>
<dbReference type="EMBL" id="JAEUBE010000414">
    <property type="protein sequence ID" value="KAH3661911.1"/>
    <property type="molecule type" value="Genomic_DNA"/>
</dbReference>
<accession>A0A9P8T1P4</accession>
<proteinExistence type="predicted"/>
<evidence type="ECO:0000313" key="1">
    <source>
        <dbReference type="EMBL" id="KAH3661911.1"/>
    </source>
</evidence>
<dbReference type="GeneID" id="70238054"/>
<evidence type="ECO:0000313" key="2">
    <source>
        <dbReference type="Proteomes" id="UP000769157"/>
    </source>
</evidence>
<comment type="caution">
    <text evidence="1">The sequence shown here is derived from an EMBL/GenBank/DDBJ whole genome shotgun (WGS) entry which is preliminary data.</text>
</comment>
<dbReference type="RefSeq" id="XP_046059015.1">
    <property type="nucleotide sequence ID" value="XM_046207342.1"/>
</dbReference>
<gene>
    <name evidence="1" type="ORF">OGAPHI_006090</name>
</gene>